<comment type="similarity">
    <text evidence="2 8">Belongs to the DHHC palmitoyltransferase family.</text>
</comment>
<evidence type="ECO:0000256" key="4">
    <source>
        <dbReference type="ARBA" id="ARBA00022692"/>
    </source>
</evidence>
<dbReference type="EC" id="2.3.1.225" evidence="8"/>
<comment type="catalytic activity">
    <reaction evidence="8">
        <text>L-cysteinyl-[protein] + hexadecanoyl-CoA = S-hexadecanoyl-L-cysteinyl-[protein] + CoA</text>
        <dbReference type="Rhea" id="RHEA:36683"/>
        <dbReference type="Rhea" id="RHEA-COMP:10131"/>
        <dbReference type="Rhea" id="RHEA-COMP:11032"/>
        <dbReference type="ChEBI" id="CHEBI:29950"/>
        <dbReference type="ChEBI" id="CHEBI:57287"/>
        <dbReference type="ChEBI" id="CHEBI:57379"/>
        <dbReference type="ChEBI" id="CHEBI:74151"/>
        <dbReference type="EC" id="2.3.1.225"/>
    </reaction>
</comment>
<evidence type="ECO:0000256" key="5">
    <source>
        <dbReference type="ARBA" id="ARBA00022989"/>
    </source>
</evidence>
<dbReference type="GO" id="GO:0006612">
    <property type="term" value="P:protein targeting to membrane"/>
    <property type="evidence" value="ECO:0000318"/>
    <property type="project" value="GO_Central"/>
</dbReference>
<keyword evidence="5 8" id="KW-1133">Transmembrane helix</keyword>
<feature type="transmembrane region" description="Helical" evidence="8">
    <location>
        <begin position="82"/>
        <end position="103"/>
    </location>
</feature>
<reference evidence="11" key="1">
    <citation type="journal article" date="2016" name="Nature">
        <title>The genome of the seagrass Zostera marina reveals angiosperm adaptation to the sea.</title>
        <authorList>
            <person name="Olsen J.L."/>
            <person name="Rouze P."/>
            <person name="Verhelst B."/>
            <person name="Lin Y.-C."/>
            <person name="Bayer T."/>
            <person name="Collen J."/>
            <person name="Dattolo E."/>
            <person name="De Paoli E."/>
            <person name="Dittami S."/>
            <person name="Maumus F."/>
            <person name="Michel G."/>
            <person name="Kersting A."/>
            <person name="Lauritano C."/>
            <person name="Lohaus R."/>
            <person name="Toepel M."/>
            <person name="Tonon T."/>
            <person name="Vanneste K."/>
            <person name="Amirebrahimi M."/>
            <person name="Brakel J."/>
            <person name="Bostroem C."/>
            <person name="Chovatia M."/>
            <person name="Grimwood J."/>
            <person name="Jenkins J.W."/>
            <person name="Jueterbock A."/>
            <person name="Mraz A."/>
            <person name="Stam W.T."/>
            <person name="Tice H."/>
            <person name="Bornberg-Bauer E."/>
            <person name="Green P.J."/>
            <person name="Pearson G.A."/>
            <person name="Procaccini G."/>
            <person name="Duarte C.M."/>
            <person name="Schmutz J."/>
            <person name="Reusch T.B.H."/>
            <person name="Van de Peer Y."/>
        </authorList>
    </citation>
    <scope>NUCLEOTIDE SEQUENCE [LARGE SCALE GENOMIC DNA]</scope>
    <source>
        <strain evidence="11">cv. Finnish</strain>
    </source>
</reference>
<feature type="transmembrane region" description="Helical" evidence="8">
    <location>
        <begin position="209"/>
        <end position="229"/>
    </location>
</feature>
<dbReference type="Proteomes" id="UP000036987">
    <property type="component" value="Unassembled WGS sequence"/>
</dbReference>
<dbReference type="InterPro" id="IPR039859">
    <property type="entry name" value="PFA4/ZDH16/20/ERF2-like"/>
</dbReference>
<proteinExistence type="inferred from homology"/>
<evidence type="ECO:0000259" key="9">
    <source>
        <dbReference type="Pfam" id="PF01529"/>
    </source>
</evidence>
<dbReference type="EMBL" id="LFYR01001545">
    <property type="protein sequence ID" value="KMZ61029.1"/>
    <property type="molecule type" value="Genomic_DNA"/>
</dbReference>
<keyword evidence="4 8" id="KW-0812">Transmembrane</keyword>
<organism evidence="10 11">
    <name type="scientific">Zostera marina</name>
    <name type="common">Eelgrass</name>
    <dbReference type="NCBI Taxonomy" id="29655"/>
    <lineage>
        <taxon>Eukaryota</taxon>
        <taxon>Viridiplantae</taxon>
        <taxon>Streptophyta</taxon>
        <taxon>Embryophyta</taxon>
        <taxon>Tracheophyta</taxon>
        <taxon>Spermatophyta</taxon>
        <taxon>Magnoliopsida</taxon>
        <taxon>Liliopsida</taxon>
        <taxon>Zosteraceae</taxon>
        <taxon>Zostera</taxon>
    </lineage>
</organism>
<dbReference type="GO" id="GO:0019706">
    <property type="term" value="F:protein-cysteine S-palmitoyltransferase activity"/>
    <property type="evidence" value="ECO:0000318"/>
    <property type="project" value="GO_Central"/>
</dbReference>
<feature type="transmembrane region" description="Helical" evidence="8">
    <location>
        <begin position="6"/>
        <end position="29"/>
    </location>
</feature>
<dbReference type="GO" id="GO:0005783">
    <property type="term" value="C:endoplasmic reticulum"/>
    <property type="evidence" value="ECO:0000318"/>
    <property type="project" value="GO_Central"/>
</dbReference>
<comment type="domain">
    <text evidence="8">The DHHC domain is required for palmitoyltransferase activity.</text>
</comment>
<keyword evidence="7 8" id="KW-0012">Acyltransferase</keyword>
<dbReference type="PROSITE" id="PS50216">
    <property type="entry name" value="DHHC"/>
    <property type="match status" value="1"/>
</dbReference>
<keyword evidence="3 8" id="KW-0808">Transferase</keyword>
<evidence type="ECO:0000256" key="8">
    <source>
        <dbReference type="RuleBase" id="RU079119"/>
    </source>
</evidence>
<dbReference type="GO" id="GO:0005794">
    <property type="term" value="C:Golgi apparatus"/>
    <property type="evidence" value="ECO:0000318"/>
    <property type="project" value="GO_Central"/>
</dbReference>
<evidence type="ECO:0000256" key="1">
    <source>
        <dbReference type="ARBA" id="ARBA00004141"/>
    </source>
</evidence>
<comment type="caution">
    <text evidence="10">The sequence shown here is derived from an EMBL/GenBank/DDBJ whole genome shotgun (WGS) entry which is preliminary data.</text>
</comment>
<dbReference type="OMA" id="HIYLIWA"/>
<dbReference type="STRING" id="29655.A0A0K9NW80"/>
<feature type="domain" description="Palmitoyltransferase DHHC" evidence="9">
    <location>
        <begin position="158"/>
        <end position="307"/>
    </location>
</feature>
<evidence type="ECO:0000313" key="11">
    <source>
        <dbReference type="Proteomes" id="UP000036987"/>
    </source>
</evidence>
<evidence type="ECO:0000256" key="7">
    <source>
        <dbReference type="ARBA" id="ARBA00023315"/>
    </source>
</evidence>
<dbReference type="OrthoDB" id="5977743at2759"/>
<dbReference type="Pfam" id="PF01529">
    <property type="entry name" value="DHHC"/>
    <property type="match status" value="1"/>
</dbReference>
<dbReference type="PANTHER" id="PTHR22883:SF286">
    <property type="entry name" value="PROTEIN S-ACYLTRANSFERASE 17-RELATED"/>
    <property type="match status" value="1"/>
</dbReference>
<evidence type="ECO:0000256" key="6">
    <source>
        <dbReference type="ARBA" id="ARBA00023136"/>
    </source>
</evidence>
<protein>
    <recommendedName>
        <fullName evidence="8">S-acyltransferase</fullName>
        <ecNumber evidence="8">2.3.1.225</ecNumber>
    </recommendedName>
    <alternativeName>
        <fullName evidence="8">Palmitoyltransferase</fullName>
    </alternativeName>
</protein>
<gene>
    <name evidence="10" type="ORF">ZOSMA_55G00810</name>
</gene>
<evidence type="ECO:0000313" key="10">
    <source>
        <dbReference type="EMBL" id="KMZ61029.1"/>
    </source>
</evidence>
<keyword evidence="6 8" id="KW-0472">Membrane</keyword>
<accession>A0A0K9NW80</accession>
<dbReference type="GO" id="GO:0016020">
    <property type="term" value="C:membrane"/>
    <property type="evidence" value="ECO:0007669"/>
    <property type="project" value="UniProtKB-SubCell"/>
</dbReference>
<feature type="transmembrane region" description="Helical" evidence="8">
    <location>
        <begin position="115"/>
        <end position="133"/>
    </location>
</feature>
<dbReference type="InterPro" id="IPR001594">
    <property type="entry name" value="Palmitoyltrfase_DHHC"/>
</dbReference>
<comment type="subcellular location">
    <subcellularLocation>
        <location evidence="1">Membrane</location>
        <topology evidence="1">Multi-pass membrane protein</topology>
    </subcellularLocation>
</comment>
<name>A0A0K9NW80_ZOSMR</name>
<dbReference type="PANTHER" id="PTHR22883">
    <property type="entry name" value="ZINC FINGER DHHC DOMAIN CONTAINING PROTEIN"/>
    <property type="match status" value="1"/>
</dbReference>
<feature type="transmembrane region" description="Helical" evidence="8">
    <location>
        <begin position="270"/>
        <end position="289"/>
    </location>
</feature>
<dbReference type="AlphaFoldDB" id="A0A0K9NW80"/>
<evidence type="ECO:0000256" key="3">
    <source>
        <dbReference type="ARBA" id="ARBA00022679"/>
    </source>
</evidence>
<keyword evidence="11" id="KW-1185">Reference proteome</keyword>
<evidence type="ECO:0000256" key="2">
    <source>
        <dbReference type="ARBA" id="ARBA00008574"/>
    </source>
</evidence>
<sequence>MMEVQWILLVHGAITLLVVVSFLCGNWPIFENTFVGKIHRFIVFGAYDYFLRSVACICGSKARDGVLAVEYYCCDRPNPILQIFYVSVVGMMYYLIVTSSFRYIPSYYVGEYHRIASMFGVGIGLVLFLLTSFSDPGTVKAENVWQYVSAYPYDNIIYSEKVCSTCKIPKPARSKHCSICNRCVARFDHHCGWMNKCIGEKNTRYFMAFLFWHFFLCVYGVVILGLILAGQLKERRIIYILTAIYGIKDSFSSLSPHVVQWLLSSHNTQILLIVFLAIVSLLLVCFFGYHAHLCLTNTTTNESFKWQDYISWKTKQNKARASAAELKNNNTSHVKIESVVKNNIYDKGVVRNFTEIIIPLSERPSFSKEKSI</sequence>